<dbReference type="PANTHER" id="PTHR10357:SF210">
    <property type="entry name" value="MALTODEXTRIN GLUCOSIDASE"/>
    <property type="match status" value="1"/>
</dbReference>
<dbReference type="PANTHER" id="PTHR10357">
    <property type="entry name" value="ALPHA-AMYLASE FAMILY MEMBER"/>
    <property type="match status" value="1"/>
</dbReference>
<dbReference type="InterPro" id="IPR013780">
    <property type="entry name" value="Glyco_hydro_b"/>
</dbReference>
<gene>
    <name evidence="3" type="ORF">F8153_03340</name>
</gene>
<dbReference type="Proteomes" id="UP000465601">
    <property type="component" value="Unassembled WGS sequence"/>
</dbReference>
<keyword evidence="1" id="KW-0378">Hydrolase</keyword>
<dbReference type="OrthoDB" id="9805159at2"/>
<protein>
    <recommendedName>
        <fullName evidence="5">Glycosyl hydrolase family 13 catalytic domain-containing protein</fullName>
    </recommendedName>
</protein>
<dbReference type="Gene3D" id="2.60.40.1180">
    <property type="entry name" value="Golgi alpha-mannosidase II"/>
    <property type="match status" value="1"/>
</dbReference>
<name>A0A833MAG0_9FIRM</name>
<organism evidence="3 4">
    <name type="scientific">Alkaliphilus serpentinus</name>
    <dbReference type="NCBI Taxonomy" id="1482731"/>
    <lineage>
        <taxon>Bacteria</taxon>
        <taxon>Bacillati</taxon>
        <taxon>Bacillota</taxon>
        <taxon>Clostridia</taxon>
        <taxon>Peptostreptococcales</taxon>
        <taxon>Natronincolaceae</taxon>
        <taxon>Alkaliphilus</taxon>
    </lineage>
</organism>
<evidence type="ECO:0000313" key="4">
    <source>
        <dbReference type="Proteomes" id="UP000465601"/>
    </source>
</evidence>
<dbReference type="SUPFAM" id="SSF51445">
    <property type="entry name" value="(Trans)glycosidases"/>
    <property type="match status" value="1"/>
</dbReference>
<evidence type="ECO:0008006" key="5">
    <source>
        <dbReference type="Google" id="ProtNLM"/>
    </source>
</evidence>
<accession>A0A833MAG0</accession>
<evidence type="ECO:0000313" key="3">
    <source>
        <dbReference type="EMBL" id="KAB3532116.1"/>
    </source>
</evidence>
<dbReference type="Gene3D" id="3.20.20.80">
    <property type="entry name" value="Glycosidases"/>
    <property type="match status" value="1"/>
</dbReference>
<comment type="caution">
    <text evidence="3">The sequence shown here is derived from an EMBL/GenBank/DDBJ whole genome shotgun (WGS) entry which is preliminary data.</text>
</comment>
<dbReference type="GO" id="GO:0016798">
    <property type="term" value="F:hydrolase activity, acting on glycosyl bonds"/>
    <property type="evidence" value="ECO:0007669"/>
    <property type="project" value="UniProtKB-KW"/>
</dbReference>
<keyword evidence="4" id="KW-1185">Reference proteome</keyword>
<dbReference type="InterPro" id="IPR017853">
    <property type="entry name" value="GH"/>
</dbReference>
<proteinExistence type="predicted"/>
<dbReference type="AlphaFoldDB" id="A0A833MAG0"/>
<keyword evidence="2" id="KW-0326">Glycosidase</keyword>
<reference evidence="3 4" key="1">
    <citation type="submission" date="2019-10" db="EMBL/GenBank/DDBJ databases">
        <title>Alkaliphilus serpentinus sp. nov. and Alkaliphilus pronyensis sp. nov., two novel anaerobic alkaliphilic species isolated from the serpentinized-hosted hydrothermal field of the Prony Bay (New Caledonia).</title>
        <authorList>
            <person name="Postec A."/>
        </authorList>
    </citation>
    <scope>NUCLEOTIDE SEQUENCE [LARGE SCALE GENOMIC DNA]</scope>
    <source>
        <strain evidence="3 4">LacT</strain>
    </source>
</reference>
<evidence type="ECO:0000256" key="2">
    <source>
        <dbReference type="ARBA" id="ARBA00023295"/>
    </source>
</evidence>
<dbReference type="EMBL" id="WBZB01000011">
    <property type="protein sequence ID" value="KAB3532116.1"/>
    <property type="molecule type" value="Genomic_DNA"/>
</dbReference>
<sequence length="154" mass="17541">MVLFQMTFPGVPSIYYGDEAGLEGFDDPFNRGTYPWGSEDEDLLQWYRLMIMLRKANPVFKRAAWIPIVMDHCVYGFIRIFKGGRDVFNQPMTGKTALVLMNSSKEDCHTIDINVKEYFSDGALEVLSNSLVEIKDGTLNTKLSPLEGKVFIEK</sequence>
<evidence type="ECO:0000256" key="1">
    <source>
        <dbReference type="ARBA" id="ARBA00022801"/>
    </source>
</evidence>